<proteinExistence type="predicted"/>
<keyword evidence="1" id="KW-0378">Hydrolase</keyword>
<dbReference type="InterPro" id="IPR023214">
    <property type="entry name" value="HAD_sf"/>
</dbReference>
<comment type="caution">
    <text evidence="4">The sequence shown here is derived from an EMBL/GenBank/DDBJ whole genome shotgun (WGS) entry which is preliminary data.</text>
</comment>
<reference evidence="4 5" key="1">
    <citation type="journal article" date="2023" name="IScience">
        <title>Expanded male sex-determining region conserved during the evolution of homothallism in the green alga Volvox.</title>
        <authorList>
            <person name="Yamamoto K."/>
            <person name="Matsuzaki R."/>
            <person name="Mahakham W."/>
            <person name="Heman W."/>
            <person name="Sekimoto H."/>
            <person name="Kawachi M."/>
            <person name="Minakuchi Y."/>
            <person name="Toyoda A."/>
            <person name="Nozaki H."/>
        </authorList>
    </citation>
    <scope>NUCLEOTIDE SEQUENCE [LARGE SCALE GENOMIC DNA]</scope>
    <source>
        <strain evidence="4 5">NIES-4468</strain>
    </source>
</reference>
<keyword evidence="5" id="KW-1185">Reference proteome</keyword>
<feature type="region of interest" description="Disordered" evidence="2">
    <location>
        <begin position="359"/>
        <end position="421"/>
    </location>
</feature>
<sequence length="442" mass="46140">SALELRRMWAGSQRVRPGVLVLATSRTMKSFQHDWLHKQAFLPQPDVLLLALGTQIAYRIADPAVDAAATSKSTLAARIGRAASRHAGRLPSDWTAGSWRLDERWTQQLDSMYDAAAVRRVVDSVVQQYNSVRIALAPPSRSFPRLSSAQPYFRTDADCGAGAALATTATNVQPSANTAGTVNGDGIDAAAPSAPSTNDRFTASPGRPAVSYGLGKLQSRHLVCLEVYGTLADRVMQDIRDRITRVASSPLTRPAQDQRKDAAAVMAGTPDAAGGVCFELQPRGPRGEWCTLYVLPAASGKAAAMHYVMKRFNIDAAAVVAAGDTDRDVKLLAAAGAAITTATRPPQALHQLLLSSGNRTAVHSQMPPSQPPQLQSPSAPASNAASSGVTVAPGLELSSDGGGGDDGGAGGGSNSSGVGLMVHSRQEGPAGVMEGLRLLRLL</sequence>
<feature type="compositionally biased region" description="Gly residues" evidence="2">
    <location>
        <begin position="400"/>
        <end position="414"/>
    </location>
</feature>
<evidence type="ECO:0000313" key="4">
    <source>
        <dbReference type="EMBL" id="GLI62325.1"/>
    </source>
</evidence>
<dbReference type="InterPro" id="IPR036412">
    <property type="entry name" value="HAD-like_sf"/>
</dbReference>
<evidence type="ECO:0000313" key="5">
    <source>
        <dbReference type="Proteomes" id="UP001165090"/>
    </source>
</evidence>
<dbReference type="Pfam" id="PF05116">
    <property type="entry name" value="S6PP"/>
    <property type="match status" value="1"/>
</dbReference>
<feature type="compositionally biased region" description="Low complexity" evidence="2">
    <location>
        <begin position="364"/>
        <end position="387"/>
    </location>
</feature>
<feature type="domain" description="Sucrose phosphatase-like" evidence="3">
    <location>
        <begin position="292"/>
        <end position="350"/>
    </location>
</feature>
<organism evidence="4 5">
    <name type="scientific">Volvox africanus</name>
    <dbReference type="NCBI Taxonomy" id="51714"/>
    <lineage>
        <taxon>Eukaryota</taxon>
        <taxon>Viridiplantae</taxon>
        <taxon>Chlorophyta</taxon>
        <taxon>core chlorophytes</taxon>
        <taxon>Chlorophyceae</taxon>
        <taxon>CS clade</taxon>
        <taxon>Chlamydomonadales</taxon>
        <taxon>Volvocaceae</taxon>
        <taxon>Volvox</taxon>
    </lineage>
</organism>
<evidence type="ECO:0000256" key="1">
    <source>
        <dbReference type="ARBA" id="ARBA00022801"/>
    </source>
</evidence>
<name>A0ABQ5RXI3_9CHLO</name>
<protein>
    <recommendedName>
        <fullName evidence="3">Sucrose phosphatase-like domain-containing protein</fullName>
    </recommendedName>
</protein>
<evidence type="ECO:0000256" key="2">
    <source>
        <dbReference type="SAM" id="MobiDB-lite"/>
    </source>
</evidence>
<dbReference type="InterPro" id="IPR006380">
    <property type="entry name" value="SPP-like_dom"/>
</dbReference>
<dbReference type="Proteomes" id="UP001165090">
    <property type="component" value="Unassembled WGS sequence"/>
</dbReference>
<dbReference type="Gene3D" id="3.40.50.1000">
    <property type="entry name" value="HAD superfamily/HAD-like"/>
    <property type="match status" value="1"/>
</dbReference>
<dbReference type="InterPro" id="IPR051518">
    <property type="entry name" value="Sucrose_Phosphatase"/>
</dbReference>
<dbReference type="EMBL" id="BSDZ01000013">
    <property type="protein sequence ID" value="GLI62325.1"/>
    <property type="molecule type" value="Genomic_DNA"/>
</dbReference>
<dbReference type="SUPFAM" id="SSF56784">
    <property type="entry name" value="HAD-like"/>
    <property type="match status" value="1"/>
</dbReference>
<feature type="non-terminal residue" evidence="4">
    <location>
        <position position="1"/>
    </location>
</feature>
<gene>
    <name evidence="4" type="ORF">VaNZ11_004932</name>
</gene>
<evidence type="ECO:0000259" key="3">
    <source>
        <dbReference type="Pfam" id="PF05116"/>
    </source>
</evidence>
<dbReference type="PANTHER" id="PTHR46521">
    <property type="entry name" value="SUCROSE-PHOSPHATASE 2-RELATED"/>
    <property type="match status" value="1"/>
</dbReference>
<dbReference type="PANTHER" id="PTHR46521:SF4">
    <property type="entry name" value="SUCROSE-PHOSPHATASE 2-RELATED"/>
    <property type="match status" value="1"/>
</dbReference>
<accession>A0ABQ5RXI3</accession>